<evidence type="ECO:0000313" key="16">
    <source>
        <dbReference type="Proteomes" id="UP000283543"/>
    </source>
</evidence>
<sequence length="162" mass="17509">MFPSVPLYIAEVSPPDMRGTLVSLNTLLVTGGQFFATVFAAVLSSSPSGWRYMLGLASLPAMLQFIGFIFLPESPRWLVQHGQHDAAVAALASIRGEKDFQHELRSMEAELTTLSRGGAGIAGLWTAISQFASVRRAVVLGCVLQVLLIIPTSKHQIVPRHP</sequence>
<evidence type="ECO:0000313" key="17">
    <source>
        <dbReference type="Proteomes" id="UP000286510"/>
    </source>
</evidence>
<dbReference type="AlphaFoldDB" id="A0A397ACI3"/>
<dbReference type="EMBL" id="QUSZ01006565">
    <property type="protein sequence ID" value="RHY05302.1"/>
    <property type="molecule type" value="Genomic_DNA"/>
</dbReference>
<feature type="domain" description="Major facilitator superfamily (MFS) profile" evidence="7">
    <location>
        <begin position="1"/>
        <end position="162"/>
    </location>
</feature>
<organism evidence="8 13">
    <name type="scientific">Aphanomyces astaci</name>
    <name type="common">Crayfish plague agent</name>
    <dbReference type="NCBI Taxonomy" id="112090"/>
    <lineage>
        <taxon>Eukaryota</taxon>
        <taxon>Sar</taxon>
        <taxon>Stramenopiles</taxon>
        <taxon>Oomycota</taxon>
        <taxon>Saprolegniomycetes</taxon>
        <taxon>Saprolegniales</taxon>
        <taxon>Verrucalvaceae</taxon>
        <taxon>Aphanomyces</taxon>
    </lineage>
</organism>
<dbReference type="PROSITE" id="PS50850">
    <property type="entry name" value="MFS"/>
    <property type="match status" value="1"/>
</dbReference>
<reference evidence="13 14" key="1">
    <citation type="submission" date="2018-08" db="EMBL/GenBank/DDBJ databases">
        <title>Aphanomyces genome sequencing and annotation.</title>
        <authorList>
            <person name="Minardi D."/>
            <person name="Oidtmann B."/>
            <person name="Van Der Giezen M."/>
            <person name="Studholme D.J."/>
        </authorList>
    </citation>
    <scope>NUCLEOTIDE SEQUENCE [LARGE SCALE GENOMIC DNA]</scope>
    <source>
        <strain evidence="12 14">197901</strain>
        <strain evidence="11 17">FDL457</strain>
        <strain evidence="8 13">Kv</strain>
        <strain evidence="10 16">Si</strain>
        <strain evidence="9 15">Yx</strain>
    </source>
</reference>
<feature type="transmembrane region" description="Helical" evidence="6">
    <location>
        <begin position="21"/>
        <end position="43"/>
    </location>
</feature>
<evidence type="ECO:0000313" key="10">
    <source>
        <dbReference type="EMBL" id="RHY53590.1"/>
    </source>
</evidence>
<keyword evidence="2" id="KW-0813">Transport</keyword>
<feature type="transmembrane region" description="Helical" evidence="6">
    <location>
        <begin position="49"/>
        <end position="71"/>
    </location>
</feature>
<dbReference type="InterPro" id="IPR005828">
    <property type="entry name" value="MFS_sugar_transport-like"/>
</dbReference>
<evidence type="ECO:0000313" key="11">
    <source>
        <dbReference type="EMBL" id="RHZ09675.1"/>
    </source>
</evidence>
<evidence type="ECO:0000256" key="4">
    <source>
        <dbReference type="ARBA" id="ARBA00022989"/>
    </source>
</evidence>
<evidence type="ECO:0000313" key="9">
    <source>
        <dbReference type="EMBL" id="RHY14665.1"/>
    </source>
</evidence>
<name>A0A397ACI3_APHAT</name>
<keyword evidence="5 6" id="KW-0472">Membrane</keyword>
<dbReference type="Proteomes" id="UP000266196">
    <property type="component" value="Unassembled WGS sequence"/>
</dbReference>
<evidence type="ECO:0000256" key="1">
    <source>
        <dbReference type="ARBA" id="ARBA00004141"/>
    </source>
</evidence>
<dbReference type="GO" id="GO:0022857">
    <property type="term" value="F:transmembrane transporter activity"/>
    <property type="evidence" value="ECO:0007669"/>
    <property type="project" value="InterPro"/>
</dbReference>
<evidence type="ECO:0000256" key="5">
    <source>
        <dbReference type="ARBA" id="ARBA00023136"/>
    </source>
</evidence>
<evidence type="ECO:0000256" key="2">
    <source>
        <dbReference type="ARBA" id="ARBA00022448"/>
    </source>
</evidence>
<dbReference type="PANTHER" id="PTHR48020:SF12">
    <property type="entry name" value="PROTON MYO-INOSITOL COTRANSPORTER"/>
    <property type="match status" value="1"/>
</dbReference>
<dbReference type="InterPro" id="IPR050814">
    <property type="entry name" value="Myo-inositol_Transporter"/>
</dbReference>
<evidence type="ECO:0000313" key="12">
    <source>
        <dbReference type="EMBL" id="RHZ37879.1"/>
    </source>
</evidence>
<dbReference type="GO" id="GO:0016020">
    <property type="term" value="C:membrane"/>
    <property type="evidence" value="ECO:0007669"/>
    <property type="project" value="UniProtKB-SubCell"/>
</dbReference>
<keyword evidence="4 6" id="KW-1133">Transmembrane helix</keyword>
<evidence type="ECO:0000313" key="14">
    <source>
        <dbReference type="Proteomes" id="UP000266196"/>
    </source>
</evidence>
<keyword evidence="3 6" id="KW-0812">Transmembrane</keyword>
<dbReference type="EMBL" id="QUTB01005743">
    <property type="protein sequence ID" value="RHY53590.1"/>
    <property type="molecule type" value="Genomic_DNA"/>
</dbReference>
<dbReference type="Pfam" id="PF00083">
    <property type="entry name" value="Sugar_tr"/>
    <property type="match status" value="1"/>
</dbReference>
<comment type="caution">
    <text evidence="8">The sequence shown here is derived from an EMBL/GenBank/DDBJ whole genome shotgun (WGS) entry which is preliminary data.</text>
</comment>
<evidence type="ECO:0000313" key="15">
    <source>
        <dbReference type="Proteomes" id="UP000266239"/>
    </source>
</evidence>
<dbReference type="Proteomes" id="UP000286510">
    <property type="component" value="Unassembled WGS sequence"/>
</dbReference>
<dbReference type="VEuPathDB" id="FungiDB:H257_10115"/>
<dbReference type="Proteomes" id="UP000266239">
    <property type="component" value="Unassembled WGS sequence"/>
</dbReference>
<accession>A0A397ACI3</accession>
<evidence type="ECO:0000259" key="7">
    <source>
        <dbReference type="PROSITE" id="PS50850"/>
    </source>
</evidence>
<evidence type="ECO:0000313" key="13">
    <source>
        <dbReference type="Proteomes" id="UP000265427"/>
    </source>
</evidence>
<protein>
    <recommendedName>
        <fullName evidence="7">Major facilitator superfamily (MFS) profile domain-containing protein</fullName>
    </recommendedName>
</protein>
<gene>
    <name evidence="9" type="ORF">DYB25_007846</name>
    <name evidence="11" type="ORF">DYB26_001441</name>
    <name evidence="12" type="ORF">DYB31_007627</name>
    <name evidence="10" type="ORF">DYB34_005256</name>
    <name evidence="8" type="ORF">DYB36_003839</name>
</gene>
<dbReference type="PANTHER" id="PTHR48020">
    <property type="entry name" value="PROTON MYO-INOSITOL COTRANSPORTER"/>
    <property type="match status" value="1"/>
</dbReference>
<comment type="subcellular location">
    <subcellularLocation>
        <location evidence="1">Membrane</location>
        <topology evidence="1">Multi-pass membrane protein</topology>
    </subcellularLocation>
</comment>
<dbReference type="InterPro" id="IPR036259">
    <property type="entry name" value="MFS_trans_sf"/>
</dbReference>
<dbReference type="Proteomes" id="UP000265427">
    <property type="component" value="Unassembled WGS sequence"/>
</dbReference>
<dbReference type="SUPFAM" id="SSF103473">
    <property type="entry name" value="MFS general substrate transporter"/>
    <property type="match status" value="1"/>
</dbReference>
<proteinExistence type="predicted"/>
<evidence type="ECO:0000256" key="3">
    <source>
        <dbReference type="ARBA" id="ARBA00022692"/>
    </source>
</evidence>
<dbReference type="Gene3D" id="1.20.1250.20">
    <property type="entry name" value="MFS general substrate transporter like domains"/>
    <property type="match status" value="1"/>
</dbReference>
<dbReference type="EMBL" id="QUTA01005664">
    <property type="protein sequence ID" value="RHY14665.1"/>
    <property type="molecule type" value="Genomic_DNA"/>
</dbReference>
<evidence type="ECO:0000313" key="8">
    <source>
        <dbReference type="EMBL" id="RHY05302.1"/>
    </source>
</evidence>
<dbReference type="Proteomes" id="UP000283543">
    <property type="component" value="Unassembled WGS sequence"/>
</dbReference>
<dbReference type="InterPro" id="IPR020846">
    <property type="entry name" value="MFS_dom"/>
</dbReference>
<dbReference type="EMBL" id="QUTF01015351">
    <property type="protein sequence ID" value="RHZ09675.1"/>
    <property type="molecule type" value="Genomic_DNA"/>
</dbReference>
<evidence type="ECO:0000256" key="6">
    <source>
        <dbReference type="SAM" id="Phobius"/>
    </source>
</evidence>
<dbReference type="EMBL" id="QUTE01005411">
    <property type="protein sequence ID" value="RHZ37879.1"/>
    <property type="molecule type" value="Genomic_DNA"/>
</dbReference>